<evidence type="ECO:0000313" key="3">
    <source>
        <dbReference type="EMBL" id="SFQ78803.1"/>
    </source>
</evidence>
<evidence type="ECO:0000256" key="1">
    <source>
        <dbReference type="SAM" id="SignalP"/>
    </source>
</evidence>
<sequence>MKFWAKAAFAAVLATAFAAPPAQAASPVYGDFSLMFQRSAGQYAPPGEKAFQWAWSPQSATESQITWGDPVTWPPATAEHFVRSGDWVLIDGWDGNGTYYSERVTEESVCTGSACTPIPSDGGRQHYVRWTVPSTDYRLVARGTITEQSSGKVVHFEHLQTWGAPAPCSNARFGARTCITQTETWSDDNGLPAGSPVRQTLHRSIKIAKGLGMAFAIDQDVPSPWHAEATEYWNW</sequence>
<name>A0A1I6BCX8_9PSEU</name>
<feature type="signal peptide" evidence="1">
    <location>
        <begin position="1"/>
        <end position="24"/>
    </location>
</feature>
<gene>
    <name evidence="2" type="ORF">G3I59_35305</name>
    <name evidence="3" type="ORF">SAMN05421854_12579</name>
</gene>
<feature type="chain" id="PRO_5044058674" evidence="1">
    <location>
        <begin position="25"/>
        <end position="235"/>
    </location>
</feature>
<dbReference type="EMBL" id="FOWC01000025">
    <property type="protein sequence ID" value="SFQ78803.1"/>
    <property type="molecule type" value="Genomic_DNA"/>
</dbReference>
<reference evidence="4" key="1">
    <citation type="submission" date="2016-10" db="EMBL/GenBank/DDBJ databases">
        <authorList>
            <person name="Varghese N."/>
            <person name="Submissions S."/>
        </authorList>
    </citation>
    <scope>NUCLEOTIDE SEQUENCE [LARGE SCALE GENOMIC DNA]</scope>
    <source>
        <strain evidence="4">DSM 44637</strain>
    </source>
</reference>
<keyword evidence="1" id="KW-0732">Signal</keyword>
<dbReference type="Proteomes" id="UP000199137">
    <property type="component" value="Unassembled WGS sequence"/>
</dbReference>
<reference evidence="3" key="2">
    <citation type="submission" date="2016-10" db="EMBL/GenBank/DDBJ databases">
        <authorList>
            <person name="de Groot N.N."/>
        </authorList>
    </citation>
    <scope>NUCLEOTIDE SEQUENCE [LARGE SCALE GENOMIC DNA]</scope>
    <source>
        <strain evidence="3">DSM 44637</strain>
    </source>
</reference>
<reference evidence="2 5" key="3">
    <citation type="submission" date="2020-01" db="EMBL/GenBank/DDBJ databases">
        <title>Insect and environment-associated Actinomycetes.</title>
        <authorList>
            <person name="Currrie C."/>
            <person name="Chevrette M."/>
            <person name="Carlson C."/>
            <person name="Stubbendieck R."/>
            <person name="Wendt-Pienkowski E."/>
        </authorList>
    </citation>
    <scope>NUCLEOTIDE SEQUENCE [LARGE SCALE GENOMIC DNA]</scope>
    <source>
        <strain evidence="2 5">SID8386</strain>
    </source>
</reference>
<dbReference type="EMBL" id="JAAGNC010000175">
    <property type="protein sequence ID" value="NEC60720.1"/>
    <property type="molecule type" value="Genomic_DNA"/>
</dbReference>
<dbReference type="OrthoDB" id="3515484at2"/>
<dbReference type="STRING" id="112413.SAMN05421854_12579"/>
<evidence type="ECO:0000313" key="5">
    <source>
        <dbReference type="Proteomes" id="UP000470404"/>
    </source>
</evidence>
<accession>A0A1I6BCX8</accession>
<dbReference type="Proteomes" id="UP000470404">
    <property type="component" value="Unassembled WGS sequence"/>
</dbReference>
<protein>
    <submittedName>
        <fullName evidence="3">Uncharacterized protein</fullName>
    </submittedName>
</protein>
<dbReference type="AlphaFoldDB" id="A0A1I6BCX8"/>
<proteinExistence type="predicted"/>
<evidence type="ECO:0000313" key="4">
    <source>
        <dbReference type="Proteomes" id="UP000199137"/>
    </source>
</evidence>
<evidence type="ECO:0000313" key="2">
    <source>
        <dbReference type="EMBL" id="NEC60720.1"/>
    </source>
</evidence>
<organism evidence="3 4">
    <name type="scientific">Amycolatopsis rubida</name>
    <dbReference type="NCBI Taxonomy" id="112413"/>
    <lineage>
        <taxon>Bacteria</taxon>
        <taxon>Bacillati</taxon>
        <taxon>Actinomycetota</taxon>
        <taxon>Actinomycetes</taxon>
        <taxon>Pseudonocardiales</taxon>
        <taxon>Pseudonocardiaceae</taxon>
        <taxon>Amycolatopsis</taxon>
    </lineage>
</organism>
<keyword evidence="5" id="KW-1185">Reference proteome</keyword>
<dbReference type="RefSeq" id="WP_067589197.1">
    <property type="nucleotide sequence ID" value="NZ_FOWC01000025.1"/>
</dbReference>